<evidence type="ECO:0000313" key="1">
    <source>
        <dbReference type="EMBL" id="ESA08707.1"/>
    </source>
</evidence>
<reference evidence="1" key="1">
    <citation type="submission" date="2013-07" db="EMBL/GenBank/DDBJ databases">
        <title>The genome of an arbuscular mycorrhizal fungus provides insights into the evolution of the oldest plant symbiosis.</title>
        <authorList>
            <consortium name="DOE Joint Genome Institute"/>
            <person name="Tisserant E."/>
            <person name="Malbreil M."/>
            <person name="Kuo A."/>
            <person name="Kohler A."/>
            <person name="Symeonidi A."/>
            <person name="Balestrini R."/>
            <person name="Charron P."/>
            <person name="Duensing N."/>
            <person name="Frei-dit-Frey N."/>
            <person name="Gianinazzi-Pearson V."/>
            <person name="Gilbert B."/>
            <person name="Handa Y."/>
            <person name="Hijri M."/>
            <person name="Kaul R."/>
            <person name="Kawaguchi M."/>
            <person name="Krajinski F."/>
            <person name="Lammers P."/>
            <person name="Lapierre D."/>
            <person name="Masclaux F.G."/>
            <person name="Murat C."/>
            <person name="Morin E."/>
            <person name="Ndikumana S."/>
            <person name="Pagni M."/>
            <person name="Petitpierre D."/>
            <person name="Requena N."/>
            <person name="Rosikiewicz P."/>
            <person name="Riley R."/>
            <person name="Saito K."/>
            <person name="San Clemente H."/>
            <person name="Shapiro H."/>
            <person name="van Tuinen D."/>
            <person name="Becard G."/>
            <person name="Bonfante P."/>
            <person name="Paszkowski U."/>
            <person name="Shachar-Hill Y."/>
            <person name="Young J.P."/>
            <person name="Sanders I.R."/>
            <person name="Henrissat B."/>
            <person name="Rensing S.A."/>
            <person name="Grigoriev I.V."/>
            <person name="Corradi N."/>
            <person name="Roux C."/>
            <person name="Martin F."/>
        </authorList>
    </citation>
    <scope>NUCLEOTIDE SEQUENCE</scope>
    <source>
        <strain evidence="1">DAOM 197198</strain>
    </source>
</reference>
<dbReference type="AlphaFoldDB" id="U9TMN5"/>
<dbReference type="HOGENOM" id="CLU_850314_0_0_1"/>
<proteinExistence type="predicted"/>
<dbReference type="EMBL" id="KI288903">
    <property type="protein sequence ID" value="ESA08707.1"/>
    <property type="molecule type" value="Genomic_DNA"/>
</dbReference>
<dbReference type="VEuPathDB" id="FungiDB:RhiirFUN_017912"/>
<name>U9TMN5_RHIID</name>
<sequence>MISTTYFIYMDSPQFRYLNKKELSYIYEGNSNNVTLSSLLTLSHPFKYSQIIQSIKFSLNRIQQYYPMTRSYISMKNDKWCFCEKSFIIPSDSSSSSPIPQNFPPKQISSIVKSDILQNEIPFNWIKISSSNDTILNTLENLCSQEMTNDFIVENNLCRFTLVTSENFTNPSNSQIIDTTKEVGFVFCFLHTAFDEFKRILSNSQINMTSDLIIEQELKEGEEIKNNSIIPLGYVLSNLGICNQNIFDNDSTDNNIITDWNNVFLSSTAKSSRGNEDLRDFANNVLDLISQKNDHWVMYLPKNVFLEKYPSSEVTKECYSACYNFGV</sequence>
<protein>
    <submittedName>
        <fullName evidence="1">Uncharacterized protein</fullName>
    </submittedName>
</protein>
<organism evidence="1">
    <name type="scientific">Rhizophagus irregularis (strain DAOM 181602 / DAOM 197198 / MUCL 43194)</name>
    <name type="common">Arbuscular mycorrhizal fungus</name>
    <name type="synonym">Glomus intraradices</name>
    <dbReference type="NCBI Taxonomy" id="747089"/>
    <lineage>
        <taxon>Eukaryota</taxon>
        <taxon>Fungi</taxon>
        <taxon>Fungi incertae sedis</taxon>
        <taxon>Mucoromycota</taxon>
        <taxon>Glomeromycotina</taxon>
        <taxon>Glomeromycetes</taxon>
        <taxon>Glomerales</taxon>
        <taxon>Glomeraceae</taxon>
        <taxon>Rhizophagus</taxon>
    </lineage>
</organism>
<gene>
    <name evidence="1" type="ORF">GLOINDRAFT_98172</name>
</gene>
<accession>U9TMN5</accession>